<evidence type="ECO:0000256" key="1">
    <source>
        <dbReference type="ARBA" id="ARBA00004123"/>
    </source>
</evidence>
<dbReference type="GO" id="GO:0005737">
    <property type="term" value="C:cytoplasm"/>
    <property type="evidence" value="ECO:0007669"/>
    <property type="project" value="UniProtKB-SubCell"/>
</dbReference>
<proteinExistence type="predicted"/>
<reference evidence="10" key="1">
    <citation type="submission" date="2022-08" db="UniProtKB">
        <authorList>
            <consortium name="EnsemblMetazoa"/>
        </authorList>
    </citation>
    <scope>IDENTIFICATION</scope>
    <source>
        <strain evidence="10">EBRO</strain>
    </source>
</reference>
<evidence type="ECO:0000256" key="2">
    <source>
        <dbReference type="ARBA" id="ARBA00004496"/>
    </source>
</evidence>
<evidence type="ECO:0000313" key="10">
    <source>
        <dbReference type="EnsemblMetazoa" id="AATE008583-PA.1"/>
    </source>
</evidence>
<dbReference type="Pfam" id="PF10294">
    <property type="entry name" value="Methyltransf_16"/>
    <property type="match status" value="1"/>
</dbReference>
<feature type="compositionally biased region" description="Acidic residues" evidence="9">
    <location>
        <begin position="63"/>
        <end position="72"/>
    </location>
</feature>
<keyword evidence="5" id="KW-0963">Cytoplasm</keyword>
<dbReference type="STRING" id="41427.A0A182IZR0"/>
<evidence type="ECO:0000256" key="5">
    <source>
        <dbReference type="ARBA" id="ARBA00022490"/>
    </source>
</evidence>
<name>A0A182IZR0_ANOAO</name>
<feature type="compositionally biased region" description="Low complexity" evidence="9">
    <location>
        <begin position="1"/>
        <end position="12"/>
    </location>
</feature>
<dbReference type="GO" id="GO:0005634">
    <property type="term" value="C:nucleus"/>
    <property type="evidence" value="ECO:0007669"/>
    <property type="project" value="UniProtKB-SubCell"/>
</dbReference>
<keyword evidence="7" id="KW-0808">Transferase</keyword>
<evidence type="ECO:0000256" key="9">
    <source>
        <dbReference type="SAM" id="MobiDB-lite"/>
    </source>
</evidence>
<protein>
    <recommendedName>
        <fullName evidence="4">Calmodulin-lysine N-methyltransferase</fullName>
        <ecNumber evidence="3">2.1.1.60</ecNumber>
    </recommendedName>
</protein>
<dbReference type="GO" id="GO:0032259">
    <property type="term" value="P:methylation"/>
    <property type="evidence" value="ECO:0007669"/>
    <property type="project" value="UniProtKB-KW"/>
</dbReference>
<feature type="compositionally biased region" description="Polar residues" evidence="9">
    <location>
        <begin position="26"/>
        <end position="35"/>
    </location>
</feature>
<feature type="compositionally biased region" description="Basic and acidic residues" evidence="9">
    <location>
        <begin position="204"/>
        <end position="231"/>
    </location>
</feature>
<dbReference type="InterPro" id="IPR029063">
    <property type="entry name" value="SAM-dependent_MTases_sf"/>
</dbReference>
<keyword evidence="6" id="KW-0489">Methyltransferase</keyword>
<feature type="region of interest" description="Disordered" evidence="9">
    <location>
        <begin position="1"/>
        <end position="81"/>
    </location>
</feature>
<feature type="compositionally biased region" description="Basic and acidic residues" evidence="9">
    <location>
        <begin position="15"/>
        <end position="24"/>
    </location>
</feature>
<dbReference type="SUPFAM" id="SSF53335">
    <property type="entry name" value="S-adenosyl-L-methionine-dependent methyltransferases"/>
    <property type="match status" value="1"/>
</dbReference>
<sequence length="517" mass="57480">MRSTTTTTTTMTLKQNERHEDDINWKMSTQQQVTPDQPARGGRVEAGGVERAPPEATGTAGNDDNDADDDVDAAPLAVDGENNPIKSLRRQRHCDIATGVASTTTSITASTMPIASDTADRHRLRRVAAIGYHDDEDEDGGDCCDDPPTSPAALGVIERDGEDGVRRATVCVSDGINSPGPDTTNNNRFDPRHSSPPRGLRTTGPEREPESAGEGVRVEAEGRDHSSEQRQHKTINARRRWKLLAKALRHDSSEDDQLLKFNLIEADRAGDEKDENVYVYRLYDRYRLKIRLIGPERPWTASELIGFNNTGNICVWPSEEALAYYVLARLAQFEGTRVLELGGGMTCLAGLVLAKYGQPALVHVTDGNELSVENVRKSLVLNKFNCTIQSSVLKWEQTPQSPPPGPGGEQQHYQFVLSADCLFFDESRTQLIDAIWVLLADEGVALITAPRRGHTLSQFLDECVARGFHYELLHCYNEAIWARHLELKQTEGYDENVHYPLLVKMYKYAHGSVLHRL</sequence>
<dbReference type="FunFam" id="3.40.50.150:FF:000344">
    <property type="entry name" value="Blast:Calmodulin-lysine N-methyltransferase"/>
    <property type="match status" value="1"/>
</dbReference>
<dbReference type="VEuPathDB" id="VectorBase:AATE008583"/>
<evidence type="ECO:0000256" key="6">
    <source>
        <dbReference type="ARBA" id="ARBA00022603"/>
    </source>
</evidence>
<dbReference type="EnsemblMetazoa" id="AATE008583-RA">
    <property type="protein sequence ID" value="AATE008583-PA.1"/>
    <property type="gene ID" value="AATE008583"/>
</dbReference>
<evidence type="ECO:0000256" key="8">
    <source>
        <dbReference type="ARBA" id="ARBA00023242"/>
    </source>
</evidence>
<accession>A0A182IZR0</accession>
<dbReference type="PANTHER" id="PTHR13539:SF3">
    <property type="entry name" value="CALMODULIN-LYSINE N-METHYLTRANSFERASE"/>
    <property type="match status" value="1"/>
</dbReference>
<organism evidence="10">
    <name type="scientific">Anopheles atroparvus</name>
    <name type="common">European mosquito</name>
    <dbReference type="NCBI Taxonomy" id="41427"/>
    <lineage>
        <taxon>Eukaryota</taxon>
        <taxon>Metazoa</taxon>
        <taxon>Ecdysozoa</taxon>
        <taxon>Arthropoda</taxon>
        <taxon>Hexapoda</taxon>
        <taxon>Insecta</taxon>
        <taxon>Pterygota</taxon>
        <taxon>Neoptera</taxon>
        <taxon>Endopterygota</taxon>
        <taxon>Diptera</taxon>
        <taxon>Nematocera</taxon>
        <taxon>Culicoidea</taxon>
        <taxon>Culicidae</taxon>
        <taxon>Anophelinae</taxon>
        <taxon>Anopheles</taxon>
    </lineage>
</organism>
<dbReference type="PANTHER" id="PTHR13539">
    <property type="entry name" value="CALMODULIN-LYSINE N-METHYLTRANSFERASE"/>
    <property type="match status" value="1"/>
</dbReference>
<keyword evidence="8" id="KW-0539">Nucleus</keyword>
<comment type="subcellular location">
    <subcellularLocation>
        <location evidence="2">Cytoplasm</location>
    </subcellularLocation>
    <subcellularLocation>
        <location evidence="1">Nucleus</location>
    </subcellularLocation>
</comment>
<dbReference type="InterPro" id="IPR019410">
    <property type="entry name" value="Methyltransf_16"/>
</dbReference>
<evidence type="ECO:0000256" key="4">
    <source>
        <dbReference type="ARBA" id="ARBA00020594"/>
    </source>
</evidence>
<dbReference type="InterPro" id="IPR025800">
    <property type="entry name" value="CaM-Lys-N-MeTrfase"/>
</dbReference>
<dbReference type="AlphaFoldDB" id="A0A182IZR0"/>
<feature type="compositionally biased region" description="Low complexity" evidence="9">
    <location>
        <begin position="46"/>
        <end position="62"/>
    </location>
</feature>
<dbReference type="GO" id="GO:0018025">
    <property type="term" value="F:calmodulin-lysine N-methyltransferase activity"/>
    <property type="evidence" value="ECO:0007669"/>
    <property type="project" value="UniProtKB-EC"/>
</dbReference>
<evidence type="ECO:0000256" key="3">
    <source>
        <dbReference type="ARBA" id="ARBA00011914"/>
    </source>
</evidence>
<dbReference type="EC" id="2.1.1.60" evidence="3"/>
<evidence type="ECO:0000256" key="7">
    <source>
        <dbReference type="ARBA" id="ARBA00022679"/>
    </source>
</evidence>
<dbReference type="Gene3D" id="3.40.50.150">
    <property type="entry name" value="Vaccinia Virus protein VP39"/>
    <property type="match status" value="1"/>
</dbReference>
<feature type="region of interest" description="Disordered" evidence="9">
    <location>
        <begin position="172"/>
        <end position="234"/>
    </location>
</feature>